<feature type="binding site" evidence="10">
    <location>
        <position position="25"/>
    </location>
    <ligand>
        <name>Mg(2+)</name>
        <dbReference type="ChEBI" id="CHEBI:18420"/>
        <label>2</label>
    </ligand>
</feature>
<keyword evidence="10" id="KW-0963">Cytoplasm</keyword>
<comment type="function">
    <text evidence="10">Endonuclease that specifically degrades the RNA of RNA-DNA hybrids.</text>
</comment>
<evidence type="ECO:0000256" key="7">
    <source>
        <dbReference type="ARBA" id="ARBA00022759"/>
    </source>
</evidence>
<dbReference type="HAMAP" id="MF_00042">
    <property type="entry name" value="RNase_H"/>
    <property type="match status" value="1"/>
</dbReference>
<keyword evidence="8 10" id="KW-0378">Hydrolase</keyword>
<evidence type="ECO:0000259" key="11">
    <source>
        <dbReference type="PROSITE" id="PS50879"/>
    </source>
</evidence>
<gene>
    <name evidence="10" type="primary">rnhA</name>
    <name evidence="12" type="ORF">A3H68_03710</name>
</gene>
<evidence type="ECO:0000256" key="2">
    <source>
        <dbReference type="ARBA" id="ARBA00005300"/>
    </source>
</evidence>
<dbReference type="SUPFAM" id="SSF53098">
    <property type="entry name" value="Ribonuclease H-like"/>
    <property type="match status" value="1"/>
</dbReference>
<evidence type="ECO:0000256" key="5">
    <source>
        <dbReference type="ARBA" id="ARBA00022722"/>
    </source>
</evidence>
<evidence type="ECO:0000313" key="13">
    <source>
        <dbReference type="Proteomes" id="UP000176429"/>
    </source>
</evidence>
<dbReference type="CDD" id="cd09278">
    <property type="entry name" value="RNase_HI_prokaryote_like"/>
    <property type="match status" value="1"/>
</dbReference>
<comment type="cofactor">
    <cofactor evidence="10">
        <name>Mg(2+)</name>
        <dbReference type="ChEBI" id="CHEBI:18420"/>
    </cofactor>
    <text evidence="10">Binds 1 Mg(2+) ion per subunit. May bind a second metal ion at a regulatory site, or after substrate binding.</text>
</comment>
<feature type="binding site" evidence="10">
    <location>
        <position position="72"/>
    </location>
    <ligand>
        <name>Mg(2+)</name>
        <dbReference type="ChEBI" id="CHEBI:18420"/>
        <label>1</label>
    </ligand>
</feature>
<keyword evidence="9 10" id="KW-0460">Magnesium</keyword>
<evidence type="ECO:0000256" key="6">
    <source>
        <dbReference type="ARBA" id="ARBA00022723"/>
    </source>
</evidence>
<dbReference type="PANTHER" id="PTHR10642:SF26">
    <property type="entry name" value="RIBONUCLEASE H1"/>
    <property type="match status" value="1"/>
</dbReference>
<dbReference type="GO" id="GO:0000287">
    <property type="term" value="F:magnesium ion binding"/>
    <property type="evidence" value="ECO:0007669"/>
    <property type="project" value="UniProtKB-UniRule"/>
</dbReference>
<dbReference type="EC" id="3.1.26.4" evidence="4 10"/>
<sequence>MKRGRDNIAKFEDRVSSREVIVFTDGSSRGNPGKGGWAAIIFMPKVDEKGELKILVREIAGREDHTTNNRMEISAAINALKKIGSCFTARKAVLVSAIPPIKVYSDSRYLINGITKWIHGWKKNGWRSSAKQDVLNKDLWEILDAAASGKNVVWLYMAGHAGNYFNDRADALATSFADGKGAPLFTGVLEDYPAEKYFRDFGSGDSKGSGELSKVINIKRSGRAYSYISTVKGDIKIHNTWRDCEDRVRTVSGARFKRADSAGEETFILEQFRSEAGKRTHLKF</sequence>
<evidence type="ECO:0000256" key="3">
    <source>
        <dbReference type="ARBA" id="ARBA00011245"/>
    </source>
</evidence>
<feature type="binding site" evidence="10">
    <location>
        <position position="170"/>
    </location>
    <ligand>
        <name>Mg(2+)</name>
        <dbReference type="ChEBI" id="CHEBI:18420"/>
        <label>2</label>
    </ligand>
</feature>
<comment type="caution">
    <text evidence="12">The sequence shown here is derived from an EMBL/GenBank/DDBJ whole genome shotgun (WGS) entry which is preliminary data.</text>
</comment>
<dbReference type="InterPro" id="IPR012337">
    <property type="entry name" value="RNaseH-like_sf"/>
</dbReference>
<dbReference type="PROSITE" id="PS50879">
    <property type="entry name" value="RNASE_H_1"/>
    <property type="match status" value="1"/>
</dbReference>
<reference evidence="12 13" key="1">
    <citation type="journal article" date="2016" name="Nat. Commun.">
        <title>Thousands of microbial genomes shed light on interconnected biogeochemical processes in an aquifer system.</title>
        <authorList>
            <person name="Anantharaman K."/>
            <person name="Brown C.T."/>
            <person name="Hug L.A."/>
            <person name="Sharon I."/>
            <person name="Castelle C.J."/>
            <person name="Probst A.J."/>
            <person name="Thomas B.C."/>
            <person name="Singh A."/>
            <person name="Wilkins M.J."/>
            <person name="Karaoz U."/>
            <person name="Brodie E.L."/>
            <person name="Williams K.H."/>
            <person name="Hubbard S.S."/>
            <person name="Banfield J.F."/>
        </authorList>
    </citation>
    <scope>NUCLEOTIDE SEQUENCE [LARGE SCALE GENOMIC DNA]</scope>
</reference>
<feature type="binding site" evidence="10">
    <location>
        <position position="106"/>
    </location>
    <ligand>
        <name>Mg(2+)</name>
        <dbReference type="ChEBI" id="CHEBI:18420"/>
        <label>1</label>
    </ligand>
</feature>
<dbReference type="Pfam" id="PF00075">
    <property type="entry name" value="RNase_H"/>
    <property type="match status" value="1"/>
</dbReference>
<name>A0A1G2NV69_9BACT</name>
<keyword evidence="5 10" id="KW-0540">Nuclease</keyword>
<evidence type="ECO:0000256" key="4">
    <source>
        <dbReference type="ARBA" id="ARBA00012180"/>
    </source>
</evidence>
<dbReference type="InterPro" id="IPR002156">
    <property type="entry name" value="RNaseH_domain"/>
</dbReference>
<dbReference type="Proteomes" id="UP000176429">
    <property type="component" value="Unassembled WGS sequence"/>
</dbReference>
<feature type="domain" description="RNase H type-1" evidence="11">
    <location>
        <begin position="16"/>
        <end position="178"/>
    </location>
</feature>
<dbReference type="InterPro" id="IPR050092">
    <property type="entry name" value="RNase_H"/>
</dbReference>
<dbReference type="InterPro" id="IPR036397">
    <property type="entry name" value="RNaseH_sf"/>
</dbReference>
<dbReference type="PANTHER" id="PTHR10642">
    <property type="entry name" value="RIBONUCLEASE H1"/>
    <property type="match status" value="1"/>
</dbReference>
<comment type="similarity">
    <text evidence="2 10">Belongs to the RNase H family.</text>
</comment>
<comment type="catalytic activity">
    <reaction evidence="1 10">
        <text>Endonucleolytic cleavage to 5'-phosphomonoester.</text>
        <dbReference type="EC" id="3.1.26.4"/>
    </reaction>
</comment>
<dbReference type="InterPro" id="IPR022892">
    <property type="entry name" value="RNaseHI"/>
</dbReference>
<dbReference type="EMBL" id="MHSH01000058">
    <property type="protein sequence ID" value="OHA39968.1"/>
    <property type="molecule type" value="Genomic_DNA"/>
</dbReference>
<protein>
    <recommendedName>
        <fullName evidence="4 10">Ribonuclease H</fullName>
        <shortName evidence="10">RNase H</shortName>
        <ecNumber evidence="4 10">3.1.26.4</ecNumber>
    </recommendedName>
</protein>
<dbReference type="Gene3D" id="3.30.420.10">
    <property type="entry name" value="Ribonuclease H-like superfamily/Ribonuclease H"/>
    <property type="match status" value="1"/>
</dbReference>
<comment type="subunit">
    <text evidence="3 10">Monomer.</text>
</comment>
<dbReference type="AlphaFoldDB" id="A0A1G2NV69"/>
<evidence type="ECO:0000313" key="12">
    <source>
        <dbReference type="EMBL" id="OHA39968.1"/>
    </source>
</evidence>
<organism evidence="12 13">
    <name type="scientific">Candidatus Taylorbacteria bacterium RIFCSPLOWO2_02_FULL_46_40</name>
    <dbReference type="NCBI Taxonomy" id="1802329"/>
    <lineage>
        <taxon>Bacteria</taxon>
        <taxon>Candidatus Tayloriibacteriota</taxon>
    </lineage>
</organism>
<dbReference type="GO" id="GO:0004523">
    <property type="term" value="F:RNA-DNA hybrid ribonuclease activity"/>
    <property type="evidence" value="ECO:0007669"/>
    <property type="project" value="UniProtKB-UniRule"/>
</dbReference>
<accession>A0A1G2NV69</accession>
<dbReference type="GO" id="GO:0005737">
    <property type="term" value="C:cytoplasm"/>
    <property type="evidence" value="ECO:0007669"/>
    <property type="project" value="UniProtKB-SubCell"/>
</dbReference>
<evidence type="ECO:0000256" key="10">
    <source>
        <dbReference type="HAMAP-Rule" id="MF_00042"/>
    </source>
</evidence>
<feature type="binding site" evidence="10">
    <location>
        <position position="25"/>
    </location>
    <ligand>
        <name>Mg(2+)</name>
        <dbReference type="ChEBI" id="CHEBI:18420"/>
        <label>1</label>
    </ligand>
</feature>
<dbReference type="GO" id="GO:0043137">
    <property type="term" value="P:DNA replication, removal of RNA primer"/>
    <property type="evidence" value="ECO:0007669"/>
    <property type="project" value="TreeGrafter"/>
</dbReference>
<proteinExistence type="inferred from homology"/>
<evidence type="ECO:0000256" key="1">
    <source>
        <dbReference type="ARBA" id="ARBA00000077"/>
    </source>
</evidence>
<dbReference type="GO" id="GO:0003676">
    <property type="term" value="F:nucleic acid binding"/>
    <property type="evidence" value="ECO:0007669"/>
    <property type="project" value="InterPro"/>
</dbReference>
<keyword evidence="7 10" id="KW-0255">Endonuclease</keyword>
<comment type="subcellular location">
    <subcellularLocation>
        <location evidence="10">Cytoplasm</location>
    </subcellularLocation>
</comment>
<keyword evidence="6 10" id="KW-0479">Metal-binding</keyword>
<evidence type="ECO:0000256" key="8">
    <source>
        <dbReference type="ARBA" id="ARBA00022801"/>
    </source>
</evidence>
<evidence type="ECO:0000256" key="9">
    <source>
        <dbReference type="ARBA" id="ARBA00022842"/>
    </source>
</evidence>